<dbReference type="InterPro" id="IPR042803">
    <property type="entry name" value="TCF19"/>
</dbReference>
<comment type="function">
    <text evidence="3">Potential transcription factor that may play a role in the regulation of genes involved in cell cycle G1/S transition. May bind to regulatory elements of genes, including the promoter of the transcription factor FOXO1.</text>
</comment>
<dbReference type="InterPro" id="IPR000253">
    <property type="entry name" value="FHA_dom"/>
</dbReference>
<feature type="compositionally biased region" description="Polar residues" evidence="4">
    <location>
        <begin position="310"/>
        <end position="319"/>
    </location>
</feature>
<dbReference type="AlphaFoldDB" id="C3ZIE2"/>
<dbReference type="Pfam" id="PF00498">
    <property type="entry name" value="FHA"/>
    <property type="match status" value="1"/>
</dbReference>
<dbReference type="CDD" id="cd22685">
    <property type="entry name" value="FHA_TCF19"/>
    <property type="match status" value="1"/>
</dbReference>
<dbReference type="Gene3D" id="2.60.200.20">
    <property type="match status" value="1"/>
</dbReference>
<dbReference type="GO" id="GO:0010468">
    <property type="term" value="P:regulation of gene expression"/>
    <property type="evidence" value="ECO:0007669"/>
    <property type="project" value="InterPro"/>
</dbReference>
<sequence>MEATEGTVYRLRRVGKAASRPDVRDVFRLPSTPSTPTYLQIGRNPAEADVFIDSKVHPALISRRHAEIRVSPDGRGNVTYDITDRSVNGTYINDIRLQPRTPHRLQEGDTITFGHLKAGTVQPGQRSVQAGSEFKFKFEQCPRPAGDVDTRTDSETPTTLSLPEKSTEPGDVGRGRQLFPSVPSPDVLHDISNWVQKSKLVHTGPAEKGGQKETGTAASSSTGLSQFSDEDNDSDSEIFSIAATLQIPSDSDSDSDIFCPTEKPPTSGDKSLPKVRSDFESPRAVPMATVVPMATNVARLSQSPIVNISDSKDSSTVVNTKRKRRPPAGKTVAAVKRRKPVKRKRSGDREDWGPCDSFDCSRPEGDMLSWPTSSRRGRQFEVSEVHIQSESYNMANESLNNNVADDFLSFHRSLGNHVLTTCVGGTGWLVDDISVSAQKFPPKTVLRKTSKCTDRGSIVLERLDGANLNTAFRAKAFFFKAPLATDVLDLVQTSQVDHQVNFRDTVTMVTRTEGGGGVSPLPFGKVGVNFSGRRRKVKCSKVKVTCKGLREETVDFGTLANKLASLSLKDPENLGNEDSFLVMTNVLVADEFSWTQISSEEKSERYGGKLTMGLGTCLGYVSRETETPEEHVHNDRDVILAYKLAKVKVTDKEKGTIAREDVLKEGEFEGNYTLARGEVDRDGQYALCVTYRQDGQARLGRCNLVFRLLGTGGTEDITIREEELLSSGTYQSSFSRCSSGLFPLRGVRVWKARERHKTLMDWIRVKFSSSKDRSQLKLIKVNHVFSRAFHLCYDLVDDGDVKFMFMGLRWGLLMHSGVESIVLIKYTSSTSTSRA</sequence>
<feature type="compositionally biased region" description="Low complexity" evidence="4">
    <location>
        <begin position="214"/>
        <end position="223"/>
    </location>
</feature>
<evidence type="ECO:0000313" key="6">
    <source>
        <dbReference type="EMBL" id="EEN47667.1"/>
    </source>
</evidence>
<feature type="compositionally biased region" description="Basic and acidic residues" evidence="4">
    <location>
        <begin position="142"/>
        <end position="154"/>
    </location>
</feature>
<dbReference type="InParanoid" id="C3ZIE2"/>
<dbReference type="PANTHER" id="PTHR15464">
    <property type="entry name" value="TRANSCRIPTION FACTOR 19"/>
    <property type="match status" value="1"/>
</dbReference>
<feature type="region of interest" description="Disordered" evidence="4">
    <location>
        <begin position="245"/>
        <end position="280"/>
    </location>
</feature>
<evidence type="ECO:0000259" key="5">
    <source>
        <dbReference type="PROSITE" id="PS50006"/>
    </source>
</evidence>
<dbReference type="PROSITE" id="PS50006">
    <property type="entry name" value="FHA_DOMAIN"/>
    <property type="match status" value="1"/>
</dbReference>
<organism>
    <name type="scientific">Branchiostoma floridae</name>
    <name type="common">Florida lancelet</name>
    <name type="synonym">Amphioxus</name>
    <dbReference type="NCBI Taxonomy" id="7739"/>
    <lineage>
        <taxon>Eukaryota</taxon>
        <taxon>Metazoa</taxon>
        <taxon>Chordata</taxon>
        <taxon>Cephalochordata</taxon>
        <taxon>Leptocardii</taxon>
        <taxon>Amphioxiformes</taxon>
        <taxon>Branchiostomatidae</taxon>
        <taxon>Branchiostoma</taxon>
    </lineage>
</organism>
<comment type="subcellular location">
    <subcellularLocation>
        <location evidence="1">Nucleus</location>
    </subcellularLocation>
</comment>
<feature type="region of interest" description="Disordered" evidence="4">
    <location>
        <begin position="203"/>
        <end position="233"/>
    </location>
</feature>
<feature type="compositionally biased region" description="Basic and acidic residues" evidence="4">
    <location>
        <begin position="165"/>
        <end position="174"/>
    </location>
</feature>
<evidence type="ECO:0000256" key="1">
    <source>
        <dbReference type="ARBA" id="ARBA00004123"/>
    </source>
</evidence>
<dbReference type="GO" id="GO:0005634">
    <property type="term" value="C:nucleus"/>
    <property type="evidence" value="ECO:0007669"/>
    <property type="project" value="UniProtKB-SubCell"/>
</dbReference>
<reference evidence="6" key="1">
    <citation type="journal article" date="2008" name="Nature">
        <title>The amphioxus genome and the evolution of the chordate karyotype.</title>
        <authorList>
            <consortium name="US DOE Joint Genome Institute (JGI-PGF)"/>
            <person name="Putnam N.H."/>
            <person name="Butts T."/>
            <person name="Ferrier D.E.K."/>
            <person name="Furlong R.F."/>
            <person name="Hellsten U."/>
            <person name="Kawashima T."/>
            <person name="Robinson-Rechavi M."/>
            <person name="Shoguchi E."/>
            <person name="Terry A."/>
            <person name="Yu J.-K."/>
            <person name="Benito-Gutierrez E.L."/>
            <person name="Dubchak I."/>
            <person name="Garcia-Fernandez J."/>
            <person name="Gibson-Brown J.J."/>
            <person name="Grigoriev I.V."/>
            <person name="Horton A.C."/>
            <person name="de Jong P.J."/>
            <person name="Jurka J."/>
            <person name="Kapitonov V.V."/>
            <person name="Kohara Y."/>
            <person name="Kuroki Y."/>
            <person name="Lindquist E."/>
            <person name="Lucas S."/>
            <person name="Osoegawa K."/>
            <person name="Pennacchio L.A."/>
            <person name="Salamov A.A."/>
            <person name="Satou Y."/>
            <person name="Sauka-Spengler T."/>
            <person name="Schmutz J."/>
            <person name="Shin-I T."/>
            <person name="Toyoda A."/>
            <person name="Bronner-Fraser M."/>
            <person name="Fujiyama A."/>
            <person name="Holland L.Z."/>
            <person name="Holland P.W.H."/>
            <person name="Satoh N."/>
            <person name="Rokhsar D.S."/>
        </authorList>
    </citation>
    <scope>NUCLEOTIDE SEQUENCE [LARGE SCALE GENOMIC DNA]</scope>
    <source>
        <strain evidence="6">S238N-H82</strain>
        <tissue evidence="6">Testes</tissue>
    </source>
</reference>
<dbReference type="SMART" id="SM00240">
    <property type="entry name" value="FHA"/>
    <property type="match status" value="1"/>
</dbReference>
<name>C3ZIE2_BRAFL</name>
<evidence type="ECO:0000256" key="4">
    <source>
        <dbReference type="SAM" id="MobiDB-lite"/>
    </source>
</evidence>
<evidence type="ECO:0000256" key="3">
    <source>
        <dbReference type="ARBA" id="ARBA00093325"/>
    </source>
</evidence>
<dbReference type="SUPFAM" id="SSF49879">
    <property type="entry name" value="SMAD/FHA domain"/>
    <property type="match status" value="1"/>
</dbReference>
<dbReference type="InterPro" id="IPR008984">
    <property type="entry name" value="SMAD_FHA_dom_sf"/>
</dbReference>
<dbReference type="STRING" id="7739.C3ZIE2"/>
<gene>
    <name evidence="6" type="ORF">BRAFLDRAFT_80746</name>
</gene>
<feature type="compositionally biased region" description="Basic residues" evidence="4">
    <location>
        <begin position="335"/>
        <end position="346"/>
    </location>
</feature>
<protein>
    <recommendedName>
        <fullName evidence="5">FHA domain-containing protein</fullName>
    </recommendedName>
</protein>
<dbReference type="PANTHER" id="PTHR15464:SF1">
    <property type="entry name" value="TRANSCRIPTION FACTOR 19"/>
    <property type="match status" value="1"/>
</dbReference>
<feature type="region of interest" description="Disordered" evidence="4">
    <location>
        <begin position="142"/>
        <end position="185"/>
    </location>
</feature>
<dbReference type="eggNOG" id="ENOG502SBAZ">
    <property type="taxonomic scope" value="Eukaryota"/>
</dbReference>
<accession>C3ZIE2</accession>
<proteinExistence type="predicted"/>
<keyword evidence="2" id="KW-0539">Nucleus</keyword>
<feature type="compositionally biased region" description="Basic and acidic residues" evidence="4">
    <location>
        <begin position="271"/>
        <end position="280"/>
    </location>
</feature>
<feature type="domain" description="FHA" evidence="5">
    <location>
        <begin position="39"/>
        <end position="97"/>
    </location>
</feature>
<dbReference type="EMBL" id="GG666627">
    <property type="protein sequence ID" value="EEN47667.1"/>
    <property type="molecule type" value="Genomic_DNA"/>
</dbReference>
<evidence type="ECO:0000256" key="2">
    <source>
        <dbReference type="ARBA" id="ARBA00023242"/>
    </source>
</evidence>
<feature type="region of interest" description="Disordered" evidence="4">
    <location>
        <begin position="310"/>
        <end position="357"/>
    </location>
</feature>